<reference evidence="4 5" key="1">
    <citation type="submission" date="2019-04" db="EMBL/GenBank/DDBJ databases">
        <title>Phreatobacter aquaticus sp. nov.</title>
        <authorList>
            <person name="Choi A."/>
            <person name="Baek K."/>
        </authorList>
    </citation>
    <scope>NUCLEOTIDE SEQUENCE [LARGE SCALE GENOMIC DNA]</scope>
    <source>
        <strain evidence="4 5">NMCR1094</strain>
    </source>
</reference>
<proteinExistence type="predicted"/>
<organism evidence="4 5">
    <name type="scientific">Phreatobacter aquaticus</name>
    <dbReference type="NCBI Taxonomy" id="2570229"/>
    <lineage>
        <taxon>Bacteria</taxon>
        <taxon>Pseudomonadati</taxon>
        <taxon>Pseudomonadota</taxon>
        <taxon>Alphaproteobacteria</taxon>
        <taxon>Hyphomicrobiales</taxon>
        <taxon>Phreatobacteraceae</taxon>
        <taxon>Phreatobacter</taxon>
    </lineage>
</organism>
<evidence type="ECO:0000256" key="2">
    <source>
        <dbReference type="SAM" id="MobiDB-lite"/>
    </source>
</evidence>
<feature type="region of interest" description="Disordered" evidence="2">
    <location>
        <begin position="26"/>
        <end position="50"/>
    </location>
</feature>
<dbReference type="Gene3D" id="3.40.190.10">
    <property type="entry name" value="Periplasmic binding protein-like II"/>
    <property type="match status" value="2"/>
</dbReference>
<dbReference type="SMART" id="SM00062">
    <property type="entry name" value="PBPb"/>
    <property type="match status" value="1"/>
</dbReference>
<dbReference type="OrthoDB" id="6192933at2"/>
<dbReference type="PROSITE" id="PS51257">
    <property type="entry name" value="PROKAR_LIPOPROTEIN"/>
    <property type="match status" value="1"/>
</dbReference>
<gene>
    <name evidence="4" type="ORF">E8L99_19790</name>
</gene>
<dbReference type="EMBL" id="CP039865">
    <property type="protein sequence ID" value="QCK87835.1"/>
    <property type="molecule type" value="Genomic_DNA"/>
</dbReference>
<name>A0A4D7QL62_9HYPH</name>
<evidence type="ECO:0000259" key="3">
    <source>
        <dbReference type="SMART" id="SM00062"/>
    </source>
</evidence>
<evidence type="ECO:0000313" key="5">
    <source>
        <dbReference type="Proteomes" id="UP000298588"/>
    </source>
</evidence>
<dbReference type="PANTHER" id="PTHR35936">
    <property type="entry name" value="MEMBRANE-BOUND LYTIC MUREIN TRANSGLYCOSYLASE F"/>
    <property type="match status" value="1"/>
</dbReference>
<keyword evidence="1" id="KW-0732">Signal</keyword>
<keyword evidence="5" id="KW-1185">Reference proteome</keyword>
<dbReference type="Proteomes" id="UP000298588">
    <property type="component" value="Chromosome"/>
</dbReference>
<sequence>MPCKDAAWACLLNRLATVSSSTLACPKVKGPARQGPPQTEGNDDMTDLPKGSISRRQALSLAAGAATLATLGGDGASALPLDKVLSAKKLRAGINPTLPPFGVFNAQNQIDGFDADIARELARQMKIELEIVQVGSPDRIPFLQADRIDIVLGAITRTVERALVIDYTVPLHTQSVVVLTKDGGTSVPIAKPADLNNPQVKLVQVRGTVGIPWIQANAPQAQVTLLDNYPDTFRALQQGRADAMVDVLESIVIPMRNVQGVKWKVLDEVLGSTWVGIGVQKGNTTLRDVLNVVLFEMHRSGFVAKTWEKWFGVPMKTPVPVNPMF</sequence>
<feature type="domain" description="Solute-binding protein family 3/N-terminal" evidence="3">
    <location>
        <begin position="89"/>
        <end position="314"/>
    </location>
</feature>
<dbReference type="InterPro" id="IPR001638">
    <property type="entry name" value="Solute-binding_3/MltF_N"/>
</dbReference>
<accession>A0A4D7QL62</accession>
<evidence type="ECO:0000313" key="4">
    <source>
        <dbReference type="EMBL" id="QCK87835.1"/>
    </source>
</evidence>
<dbReference type="Pfam" id="PF00497">
    <property type="entry name" value="SBP_bac_3"/>
    <property type="match status" value="1"/>
</dbReference>
<protein>
    <submittedName>
        <fullName evidence="4">Transporter substrate-binding domain-containing protein</fullName>
    </submittedName>
</protein>
<evidence type="ECO:0000256" key="1">
    <source>
        <dbReference type="ARBA" id="ARBA00022729"/>
    </source>
</evidence>
<dbReference type="KEGG" id="paqt:E8L99_19790"/>
<dbReference type="PANTHER" id="PTHR35936:SF17">
    <property type="entry name" value="ARGININE-BINDING EXTRACELLULAR PROTEIN ARTP"/>
    <property type="match status" value="1"/>
</dbReference>
<dbReference type="SUPFAM" id="SSF53850">
    <property type="entry name" value="Periplasmic binding protein-like II"/>
    <property type="match status" value="1"/>
</dbReference>
<dbReference type="AlphaFoldDB" id="A0A4D7QL62"/>